<feature type="transmembrane region" description="Helical" evidence="6">
    <location>
        <begin position="154"/>
        <end position="178"/>
    </location>
</feature>
<evidence type="ECO:0000313" key="7">
    <source>
        <dbReference type="EMBL" id="GHO84078.1"/>
    </source>
</evidence>
<dbReference type="InterPro" id="IPR019108">
    <property type="entry name" value="Caa3_assmbl_CtaG-rel"/>
</dbReference>
<keyword evidence="8" id="KW-1185">Reference proteome</keyword>
<feature type="transmembrane region" description="Helical" evidence="6">
    <location>
        <begin position="16"/>
        <end position="33"/>
    </location>
</feature>
<accession>A0ABQ3VFB5</accession>
<evidence type="ECO:0000313" key="8">
    <source>
        <dbReference type="Proteomes" id="UP000635565"/>
    </source>
</evidence>
<evidence type="ECO:0000256" key="5">
    <source>
        <dbReference type="ARBA" id="ARBA00023136"/>
    </source>
</evidence>
<feature type="transmembrane region" description="Helical" evidence="6">
    <location>
        <begin position="83"/>
        <end position="104"/>
    </location>
</feature>
<proteinExistence type="predicted"/>
<dbReference type="Pfam" id="PF09678">
    <property type="entry name" value="Caa3_CtaG"/>
    <property type="match status" value="1"/>
</dbReference>
<dbReference type="EMBL" id="BNJJ01000005">
    <property type="protein sequence ID" value="GHO84078.1"/>
    <property type="molecule type" value="Genomic_DNA"/>
</dbReference>
<keyword evidence="2" id="KW-1003">Cell membrane</keyword>
<reference evidence="7 8" key="1">
    <citation type="journal article" date="2021" name="Int. J. Syst. Evol. Microbiol.">
        <title>Reticulibacter mediterranei gen. nov., sp. nov., within the new family Reticulibacteraceae fam. nov., and Ktedonospora formicarum gen. nov., sp. nov., Ktedonobacter robiniae sp. nov., Dictyobacter formicarum sp. nov. and Dictyobacter arantiisoli sp. nov., belonging to the class Ktedonobacteria.</title>
        <authorList>
            <person name="Yabe S."/>
            <person name="Zheng Y."/>
            <person name="Wang C.M."/>
            <person name="Sakai Y."/>
            <person name="Abe K."/>
            <person name="Yokota A."/>
            <person name="Donadio S."/>
            <person name="Cavaletti L."/>
            <person name="Monciardini P."/>
        </authorList>
    </citation>
    <scope>NUCLEOTIDE SEQUENCE [LARGE SCALE GENOMIC DNA]</scope>
    <source>
        <strain evidence="7 8">SOSP1-9</strain>
    </source>
</reference>
<name>A0ABQ3VFB5_9CHLR</name>
<evidence type="ECO:0000256" key="4">
    <source>
        <dbReference type="ARBA" id="ARBA00022989"/>
    </source>
</evidence>
<comment type="caution">
    <text evidence="7">The sequence shown here is derived from an EMBL/GenBank/DDBJ whole genome shotgun (WGS) entry which is preliminary data.</text>
</comment>
<keyword evidence="3 6" id="KW-0812">Transmembrane</keyword>
<dbReference type="Proteomes" id="UP000635565">
    <property type="component" value="Unassembled WGS sequence"/>
</dbReference>
<evidence type="ECO:0000256" key="2">
    <source>
        <dbReference type="ARBA" id="ARBA00022475"/>
    </source>
</evidence>
<protein>
    <recommendedName>
        <fullName evidence="9">Cytochrome c oxidase assembly protein</fullName>
    </recommendedName>
</protein>
<organism evidence="7 8">
    <name type="scientific">Dictyobacter formicarum</name>
    <dbReference type="NCBI Taxonomy" id="2778368"/>
    <lineage>
        <taxon>Bacteria</taxon>
        <taxon>Bacillati</taxon>
        <taxon>Chloroflexota</taxon>
        <taxon>Ktedonobacteria</taxon>
        <taxon>Ktedonobacterales</taxon>
        <taxon>Dictyobacteraceae</taxon>
        <taxon>Dictyobacter</taxon>
    </lineage>
</organism>
<evidence type="ECO:0000256" key="1">
    <source>
        <dbReference type="ARBA" id="ARBA00004651"/>
    </source>
</evidence>
<feature type="transmembrane region" description="Helical" evidence="6">
    <location>
        <begin position="198"/>
        <end position="221"/>
    </location>
</feature>
<feature type="transmembrane region" description="Helical" evidence="6">
    <location>
        <begin position="39"/>
        <end position="62"/>
    </location>
</feature>
<evidence type="ECO:0000256" key="6">
    <source>
        <dbReference type="SAM" id="Phobius"/>
    </source>
</evidence>
<keyword evidence="4 6" id="KW-1133">Transmembrane helix</keyword>
<comment type="subcellular location">
    <subcellularLocation>
        <location evidence="1">Cell membrane</location>
        <topology evidence="1">Multi-pass membrane protein</topology>
    </subcellularLocation>
</comment>
<keyword evidence="5 6" id="KW-0472">Membrane</keyword>
<dbReference type="RefSeq" id="WP_201361723.1">
    <property type="nucleotide sequence ID" value="NZ_BNJJ01000005.1"/>
</dbReference>
<sequence length="249" mass="28284">MQENPKIQPFVRRRSIAFLAGWIIAVAAFIIPMDISGMFYMFTVHMTQHLLLSLVAPPLILLGVAPERLHRFLAHHTFLRRCLAFLTIPALASLVFNGNIWLWHAPVLMQAMMSDPLLHHVTNLLYLGTGLLFWCPLLNVTPGRKAPLSLAAKLAYLFFSDMPMMLIGAGLTFSPPLYTFTMTHPFMRMVVTATDQQLGGLLMWVVGGVFLLVVVTSVLFLRWMLQQEKEQQEKDRHQLEEERASMPVT</sequence>
<feature type="transmembrane region" description="Helical" evidence="6">
    <location>
        <begin position="124"/>
        <end position="142"/>
    </location>
</feature>
<evidence type="ECO:0000256" key="3">
    <source>
        <dbReference type="ARBA" id="ARBA00022692"/>
    </source>
</evidence>
<gene>
    <name evidence="7" type="ORF">KSZ_20840</name>
</gene>
<evidence type="ECO:0008006" key="9">
    <source>
        <dbReference type="Google" id="ProtNLM"/>
    </source>
</evidence>